<feature type="transmembrane region" description="Helical" evidence="8">
    <location>
        <begin position="176"/>
        <end position="196"/>
    </location>
</feature>
<evidence type="ECO:0000256" key="2">
    <source>
        <dbReference type="ARBA" id="ARBA00007069"/>
    </source>
</evidence>
<dbReference type="PANTHER" id="PTHR42929:SF1">
    <property type="entry name" value="INNER MEMBRANE ABC TRANSPORTER PERMEASE PROTEIN YDCU-RELATED"/>
    <property type="match status" value="1"/>
</dbReference>
<reference evidence="11" key="1">
    <citation type="submission" date="2016-02" db="EMBL/GenBank/DDBJ databases">
        <authorList>
            <person name="Rodrigo-Torres Lidia"/>
            <person name="Arahal R.David."/>
        </authorList>
    </citation>
    <scope>NUCLEOTIDE SEQUENCE [LARGE SCALE GENOMIC DNA]</scope>
    <source>
        <strain evidence="11">CECT 8713</strain>
    </source>
</reference>
<evidence type="ECO:0000256" key="1">
    <source>
        <dbReference type="ARBA" id="ARBA00004651"/>
    </source>
</evidence>
<organism evidence="10 11">
    <name type="scientific">Grimontia marina</name>
    <dbReference type="NCBI Taxonomy" id="646534"/>
    <lineage>
        <taxon>Bacteria</taxon>
        <taxon>Pseudomonadati</taxon>
        <taxon>Pseudomonadota</taxon>
        <taxon>Gammaproteobacteria</taxon>
        <taxon>Vibrionales</taxon>
        <taxon>Vibrionaceae</taxon>
        <taxon>Grimontia</taxon>
    </lineage>
</organism>
<evidence type="ECO:0000256" key="4">
    <source>
        <dbReference type="ARBA" id="ARBA00022475"/>
    </source>
</evidence>
<feature type="transmembrane region" description="Helical" evidence="8">
    <location>
        <begin position="94"/>
        <end position="116"/>
    </location>
</feature>
<evidence type="ECO:0000256" key="6">
    <source>
        <dbReference type="ARBA" id="ARBA00022989"/>
    </source>
</evidence>
<dbReference type="InterPro" id="IPR000515">
    <property type="entry name" value="MetI-like"/>
</dbReference>
<dbReference type="PROSITE" id="PS50928">
    <property type="entry name" value="ABC_TM1"/>
    <property type="match status" value="1"/>
</dbReference>
<dbReference type="GO" id="GO:0005886">
    <property type="term" value="C:plasma membrane"/>
    <property type="evidence" value="ECO:0007669"/>
    <property type="project" value="UniProtKB-SubCell"/>
</dbReference>
<comment type="subcellular location">
    <subcellularLocation>
        <location evidence="1 8">Cell membrane</location>
        <topology evidence="1 8">Multi-pass membrane protein</topology>
    </subcellularLocation>
</comment>
<feature type="transmembrane region" description="Helical" evidence="8">
    <location>
        <begin position="125"/>
        <end position="149"/>
    </location>
</feature>
<proteinExistence type="inferred from homology"/>
<keyword evidence="11" id="KW-1185">Reference proteome</keyword>
<evidence type="ECO:0000259" key="9">
    <source>
        <dbReference type="PROSITE" id="PS50928"/>
    </source>
</evidence>
<keyword evidence="5 8" id="KW-0812">Transmembrane</keyword>
<evidence type="ECO:0000313" key="10">
    <source>
        <dbReference type="EMBL" id="CZF85844.1"/>
    </source>
</evidence>
<evidence type="ECO:0000256" key="5">
    <source>
        <dbReference type="ARBA" id="ARBA00022692"/>
    </source>
</evidence>
<dbReference type="EMBL" id="FIZY01000045">
    <property type="protein sequence ID" value="CZF85844.1"/>
    <property type="molecule type" value="Genomic_DNA"/>
</dbReference>
<dbReference type="OrthoDB" id="9807047at2"/>
<keyword evidence="3 8" id="KW-0813">Transport</keyword>
<dbReference type="RefSeq" id="WP_062713272.1">
    <property type="nucleotide sequence ID" value="NZ_CAWRCI010000045.1"/>
</dbReference>
<feature type="transmembrane region" description="Helical" evidence="8">
    <location>
        <begin position="276"/>
        <end position="297"/>
    </location>
</feature>
<dbReference type="Gene3D" id="1.10.3720.10">
    <property type="entry name" value="MetI-like"/>
    <property type="match status" value="1"/>
</dbReference>
<dbReference type="AlphaFoldDB" id="A0A128FHR2"/>
<feature type="transmembrane region" description="Helical" evidence="8">
    <location>
        <begin position="21"/>
        <end position="48"/>
    </location>
</feature>
<keyword evidence="4" id="KW-1003">Cell membrane</keyword>
<feature type="transmembrane region" description="Helical" evidence="8">
    <location>
        <begin position="230"/>
        <end position="249"/>
    </location>
</feature>
<keyword evidence="7 8" id="KW-0472">Membrane</keyword>
<dbReference type="Proteomes" id="UP000073601">
    <property type="component" value="Unassembled WGS sequence"/>
</dbReference>
<evidence type="ECO:0000256" key="7">
    <source>
        <dbReference type="ARBA" id="ARBA00023136"/>
    </source>
</evidence>
<accession>A0A128FHR2</accession>
<dbReference type="SUPFAM" id="SSF161098">
    <property type="entry name" value="MetI-like"/>
    <property type="match status" value="1"/>
</dbReference>
<comment type="similarity">
    <text evidence="2">Belongs to the binding-protein-dependent transport system permease family. CysTW subfamily.</text>
</comment>
<dbReference type="PANTHER" id="PTHR42929">
    <property type="entry name" value="INNER MEMBRANE ABC TRANSPORTER PERMEASE PROTEIN YDCU-RELATED-RELATED"/>
    <property type="match status" value="1"/>
</dbReference>
<dbReference type="InterPro" id="IPR035906">
    <property type="entry name" value="MetI-like_sf"/>
</dbReference>
<dbReference type="GO" id="GO:0055085">
    <property type="term" value="P:transmembrane transport"/>
    <property type="evidence" value="ECO:0007669"/>
    <property type="project" value="InterPro"/>
</dbReference>
<feature type="domain" description="ABC transmembrane type-1" evidence="9">
    <location>
        <begin position="90"/>
        <end position="297"/>
    </location>
</feature>
<evidence type="ECO:0000256" key="8">
    <source>
        <dbReference type="RuleBase" id="RU363032"/>
    </source>
</evidence>
<gene>
    <name evidence="10" type="primary">potB_3</name>
    <name evidence="10" type="ORF">GMA8713_03877</name>
</gene>
<name>A0A128FHR2_9GAMM</name>
<evidence type="ECO:0000256" key="3">
    <source>
        <dbReference type="ARBA" id="ARBA00022448"/>
    </source>
</evidence>
<dbReference type="Pfam" id="PF00528">
    <property type="entry name" value="BPD_transp_1"/>
    <property type="match status" value="1"/>
</dbReference>
<evidence type="ECO:0000313" key="11">
    <source>
        <dbReference type="Proteomes" id="UP000073601"/>
    </source>
</evidence>
<sequence length="310" mass="34781">MAGGNGSGGEVVSNTYQEARIWLLLPAWLTLTVLVLTPVFLMLIYSFLTKEFRGGVSWEFSLAAYDQFFFDRGLFGDEPPSIEWTYISIFWRSIWQAGVATFFSLIIGFPTAYFIATRPERYRPLWVFLITIPYWVNLLIRTVSMRFLLRDEGPMNDFLLWSGILESPIRLINTDVAVQIGLFYSYLPFMVLPIYASIERYNFSLSEAAADLYASKWAILRRVLLPSVKAGVIAGSILVFVPSLGSFLAPDLLGGAKNFMIGSLIEEQFKGNAGNWPFGAAASMILLSLVLLILLIFSSPKRTGKEAGRE</sequence>
<dbReference type="CDD" id="cd06261">
    <property type="entry name" value="TM_PBP2"/>
    <property type="match status" value="1"/>
</dbReference>
<protein>
    <submittedName>
        <fullName evidence="10">Spermidine/putrescine transport system permease protein PotB</fullName>
    </submittedName>
</protein>
<keyword evidence="6 8" id="KW-1133">Transmembrane helix</keyword>